<keyword evidence="3" id="KW-0804">Transcription</keyword>
<evidence type="ECO:0000256" key="2">
    <source>
        <dbReference type="ARBA" id="ARBA00023125"/>
    </source>
</evidence>
<dbReference type="SUPFAM" id="SSF53822">
    <property type="entry name" value="Periplasmic binding protein-like I"/>
    <property type="match status" value="1"/>
</dbReference>
<proteinExistence type="predicted"/>
<dbReference type="PANTHER" id="PTHR30146:SF109">
    <property type="entry name" value="HTH-TYPE TRANSCRIPTIONAL REGULATOR GALS"/>
    <property type="match status" value="1"/>
</dbReference>
<organism evidence="5 6">
    <name type="scientific">Oenococcus alcoholitolerans</name>
    <dbReference type="NCBI Taxonomy" id="931074"/>
    <lineage>
        <taxon>Bacteria</taxon>
        <taxon>Bacillati</taxon>
        <taxon>Bacillota</taxon>
        <taxon>Bacilli</taxon>
        <taxon>Lactobacillales</taxon>
        <taxon>Lactobacillaceae</taxon>
        <taxon>Oenococcus</taxon>
    </lineage>
</organism>
<protein>
    <recommendedName>
        <fullName evidence="4">Transcriptional regulator LacI/GalR-like sensor domain-containing protein</fullName>
    </recommendedName>
</protein>
<accession>A0ABR4XR17</accession>
<dbReference type="EMBL" id="AXCV01000342">
    <property type="protein sequence ID" value="KGO29626.1"/>
    <property type="molecule type" value="Genomic_DNA"/>
</dbReference>
<keyword evidence="6" id="KW-1185">Reference proteome</keyword>
<evidence type="ECO:0000313" key="5">
    <source>
        <dbReference type="EMBL" id="KGO29626.1"/>
    </source>
</evidence>
<dbReference type="InterPro" id="IPR028082">
    <property type="entry name" value="Peripla_BP_I"/>
</dbReference>
<feature type="non-terminal residue" evidence="5">
    <location>
        <position position="1"/>
    </location>
</feature>
<dbReference type="Gene3D" id="3.40.50.2300">
    <property type="match status" value="2"/>
</dbReference>
<comment type="caution">
    <text evidence="5">The sequence shown here is derived from an EMBL/GenBank/DDBJ whole genome shotgun (WGS) entry which is preliminary data.</text>
</comment>
<evidence type="ECO:0000259" key="4">
    <source>
        <dbReference type="Pfam" id="PF13377"/>
    </source>
</evidence>
<keyword evidence="2" id="KW-0238">DNA-binding</keyword>
<reference evidence="5 6" key="1">
    <citation type="journal article" date="2014" name="Antonie Van Leeuwenhoek">
        <title>Oenococcus alcoholitolerans sp. nov., a lactic acid bacteria isolated from cachaca and ethanol fermentation processes.</title>
        <authorList>
            <person name="Badotti F."/>
            <person name="Moreira A.P."/>
            <person name="Tonon L.A."/>
            <person name="de Lucena B.T."/>
            <person name="Gomes Fde C."/>
            <person name="Kruger R."/>
            <person name="Thompson C.C."/>
            <person name="de Morais M.A.Jr."/>
            <person name="Rosa C.A."/>
            <person name="Thompson F.L."/>
        </authorList>
    </citation>
    <scope>NUCLEOTIDE SEQUENCE [LARGE SCALE GENOMIC DNA]</scope>
    <source>
        <strain evidence="5 6">UFRJ-M7.2.18</strain>
    </source>
</reference>
<gene>
    <name evidence="5" type="ORF">Q757_06950</name>
</gene>
<dbReference type="Proteomes" id="UP000030023">
    <property type="component" value="Unassembled WGS sequence"/>
</dbReference>
<dbReference type="PANTHER" id="PTHR30146">
    <property type="entry name" value="LACI-RELATED TRANSCRIPTIONAL REPRESSOR"/>
    <property type="match status" value="1"/>
</dbReference>
<sequence>LPYVTIDDYSAAKTATEKLISLNKQKIGLINGPRSFRYARERERGFRDALKENGINANEDWILSLPVIKYDIALPIVDQIFSTEYYPEAFFCISDTFGAAVVTIAKKHKLKMPEDLSIIGFDDTIFSQIISPPITTVSQPKFKIGYSAVELLEKYDLKKEHIILGTKLIMRKTT</sequence>
<evidence type="ECO:0000313" key="6">
    <source>
        <dbReference type="Proteomes" id="UP000030023"/>
    </source>
</evidence>
<feature type="domain" description="Transcriptional regulator LacI/GalR-like sensor" evidence="4">
    <location>
        <begin position="17"/>
        <end position="174"/>
    </location>
</feature>
<evidence type="ECO:0000256" key="1">
    <source>
        <dbReference type="ARBA" id="ARBA00023015"/>
    </source>
</evidence>
<keyword evidence="1" id="KW-0805">Transcription regulation</keyword>
<dbReference type="Pfam" id="PF13377">
    <property type="entry name" value="Peripla_BP_3"/>
    <property type="match status" value="1"/>
</dbReference>
<name>A0ABR4XR17_9LACO</name>
<evidence type="ECO:0000256" key="3">
    <source>
        <dbReference type="ARBA" id="ARBA00023163"/>
    </source>
</evidence>
<dbReference type="InterPro" id="IPR046335">
    <property type="entry name" value="LacI/GalR-like_sensor"/>
</dbReference>